<feature type="signal peptide" evidence="3">
    <location>
        <begin position="1"/>
        <end position="21"/>
    </location>
</feature>
<feature type="chain" id="PRO_5012441790" evidence="3">
    <location>
        <begin position="22"/>
        <end position="232"/>
    </location>
</feature>
<dbReference type="SUPFAM" id="SSF52058">
    <property type="entry name" value="L domain-like"/>
    <property type="match status" value="1"/>
</dbReference>
<evidence type="ECO:0000313" key="5">
    <source>
        <dbReference type="Proteomes" id="UP000218418"/>
    </source>
</evidence>
<keyword evidence="2" id="KW-0677">Repeat</keyword>
<dbReference type="AlphaFoldDB" id="A0A1Z4LS58"/>
<dbReference type="InterPro" id="IPR025875">
    <property type="entry name" value="Leu-rich_rpt_4"/>
</dbReference>
<reference evidence="4 5" key="1">
    <citation type="submission" date="2017-06" db="EMBL/GenBank/DDBJ databases">
        <title>Genome sequencing of cyanobaciteial culture collection at National Institute for Environmental Studies (NIES).</title>
        <authorList>
            <person name="Hirose Y."/>
            <person name="Shimura Y."/>
            <person name="Fujisawa T."/>
            <person name="Nakamura Y."/>
            <person name="Kawachi M."/>
        </authorList>
    </citation>
    <scope>NUCLEOTIDE SEQUENCE [LARGE SCALE GENOMIC DNA]</scope>
    <source>
        <strain evidence="4 5">NIES-267</strain>
    </source>
</reference>
<organism evidence="4 5">
    <name type="scientific">Calothrix parasitica NIES-267</name>
    <dbReference type="NCBI Taxonomy" id="1973488"/>
    <lineage>
        <taxon>Bacteria</taxon>
        <taxon>Bacillati</taxon>
        <taxon>Cyanobacteriota</taxon>
        <taxon>Cyanophyceae</taxon>
        <taxon>Nostocales</taxon>
        <taxon>Calotrichaceae</taxon>
        <taxon>Calothrix</taxon>
    </lineage>
</organism>
<dbReference type="Proteomes" id="UP000218418">
    <property type="component" value="Chromosome"/>
</dbReference>
<name>A0A1Z4LS58_9CYAN</name>
<dbReference type="InterPro" id="IPR050836">
    <property type="entry name" value="SDS22/Internalin_LRR"/>
</dbReference>
<dbReference type="Pfam" id="PF12799">
    <property type="entry name" value="LRR_4"/>
    <property type="match status" value="3"/>
</dbReference>
<dbReference type="InterPro" id="IPR001611">
    <property type="entry name" value="Leu-rich_rpt"/>
</dbReference>
<dbReference type="SMART" id="SM00365">
    <property type="entry name" value="LRR_SD22"/>
    <property type="match status" value="5"/>
</dbReference>
<accession>A0A1Z4LS58</accession>
<evidence type="ECO:0000313" key="4">
    <source>
        <dbReference type="EMBL" id="BAY84083.1"/>
    </source>
</evidence>
<protein>
    <submittedName>
        <fullName evidence="4">Leucine-rich repeat-containing protein</fullName>
    </submittedName>
</protein>
<gene>
    <name evidence="4" type="ORF">NIES267_35790</name>
</gene>
<dbReference type="EMBL" id="AP018227">
    <property type="protein sequence ID" value="BAY84083.1"/>
    <property type="molecule type" value="Genomic_DNA"/>
</dbReference>
<dbReference type="OrthoDB" id="515347at2"/>
<keyword evidence="3" id="KW-0732">Signal</keyword>
<dbReference type="InterPro" id="IPR003591">
    <property type="entry name" value="Leu-rich_rpt_typical-subtyp"/>
</dbReference>
<evidence type="ECO:0000256" key="3">
    <source>
        <dbReference type="SAM" id="SignalP"/>
    </source>
</evidence>
<keyword evidence="5" id="KW-1185">Reference proteome</keyword>
<dbReference type="SMART" id="SM00369">
    <property type="entry name" value="LRR_TYP"/>
    <property type="match status" value="4"/>
</dbReference>
<dbReference type="PROSITE" id="PS51450">
    <property type="entry name" value="LRR"/>
    <property type="match status" value="5"/>
</dbReference>
<dbReference type="Gene3D" id="3.80.10.10">
    <property type="entry name" value="Ribonuclease Inhibitor"/>
    <property type="match status" value="1"/>
</dbReference>
<dbReference type="PANTHER" id="PTHR46652">
    <property type="entry name" value="LEUCINE-RICH REPEAT AND IQ DOMAIN-CONTAINING PROTEIN 1-RELATED"/>
    <property type="match status" value="1"/>
</dbReference>
<proteinExistence type="predicted"/>
<dbReference type="PANTHER" id="PTHR46652:SF3">
    <property type="entry name" value="LEUCINE-RICH REPEAT-CONTAINING PROTEIN 9"/>
    <property type="match status" value="1"/>
</dbReference>
<evidence type="ECO:0000256" key="1">
    <source>
        <dbReference type="ARBA" id="ARBA00022614"/>
    </source>
</evidence>
<evidence type="ECO:0000256" key="2">
    <source>
        <dbReference type="ARBA" id="ARBA00022737"/>
    </source>
</evidence>
<dbReference type="InterPro" id="IPR032675">
    <property type="entry name" value="LRR_dom_sf"/>
</dbReference>
<keyword evidence="1" id="KW-0433">Leucine-rich repeat</keyword>
<sequence length="232" mass="26163">MKKAILFLCSILALSHAKAIANQPLQQNKVKTFTEYCQQKSTLPQVTKDTVEILLKKAGTQDCQQANRKLSNLTRLYLWDSDKQISDLKPLSGFTNLTYLSLWGNQISDLKPLSSLTNLTYLNLARNQISDLKPLSNLTNLTYLNLWKNQVSDVKPLSDLTNLTNLDIDRNQISDIKPISSLTNLTTLKLRGNQISDIKLLSSLSKLEELKIQGNPLQSKTCPLKQESVCRF</sequence>